<dbReference type="OrthoDB" id="6376425at2759"/>
<dbReference type="Proteomes" id="UP000791440">
    <property type="component" value="Unassembled WGS sequence"/>
</dbReference>
<evidence type="ECO:0000313" key="3">
    <source>
        <dbReference type="EMBL" id="KAG6443610.1"/>
    </source>
</evidence>
<evidence type="ECO:0000256" key="1">
    <source>
        <dbReference type="SAM" id="MobiDB-lite"/>
    </source>
</evidence>
<feature type="region of interest" description="Disordered" evidence="1">
    <location>
        <begin position="190"/>
        <end position="248"/>
    </location>
</feature>
<evidence type="ECO:0000313" key="4">
    <source>
        <dbReference type="Proteomes" id="UP000791440"/>
    </source>
</evidence>
<proteinExistence type="predicted"/>
<dbReference type="EMBL" id="JH668304">
    <property type="protein sequence ID" value="KAG6443610.1"/>
    <property type="molecule type" value="Genomic_DNA"/>
</dbReference>
<reference evidence="3" key="1">
    <citation type="journal article" date="2016" name="Insect Biochem. Mol. Biol.">
        <title>Multifaceted biological insights from a draft genome sequence of the tobacco hornworm moth, Manduca sexta.</title>
        <authorList>
            <person name="Kanost M.R."/>
            <person name="Arrese E.L."/>
            <person name="Cao X."/>
            <person name="Chen Y.R."/>
            <person name="Chellapilla S."/>
            <person name="Goldsmith M.R."/>
            <person name="Grosse-Wilde E."/>
            <person name="Heckel D.G."/>
            <person name="Herndon N."/>
            <person name="Jiang H."/>
            <person name="Papanicolaou A."/>
            <person name="Qu J."/>
            <person name="Soulages J.L."/>
            <person name="Vogel H."/>
            <person name="Walters J."/>
            <person name="Waterhouse R.M."/>
            <person name="Ahn S.J."/>
            <person name="Almeida F.C."/>
            <person name="An C."/>
            <person name="Aqrawi P."/>
            <person name="Bretschneider A."/>
            <person name="Bryant W.B."/>
            <person name="Bucks S."/>
            <person name="Chao H."/>
            <person name="Chevignon G."/>
            <person name="Christen J.M."/>
            <person name="Clarke D.F."/>
            <person name="Dittmer N.T."/>
            <person name="Ferguson L.C.F."/>
            <person name="Garavelou S."/>
            <person name="Gordon K.H.J."/>
            <person name="Gunaratna R.T."/>
            <person name="Han Y."/>
            <person name="Hauser F."/>
            <person name="He Y."/>
            <person name="Heidel-Fischer H."/>
            <person name="Hirsh A."/>
            <person name="Hu Y."/>
            <person name="Jiang H."/>
            <person name="Kalra D."/>
            <person name="Klinner C."/>
            <person name="Konig C."/>
            <person name="Kovar C."/>
            <person name="Kroll A.R."/>
            <person name="Kuwar S.S."/>
            <person name="Lee S.L."/>
            <person name="Lehman R."/>
            <person name="Li K."/>
            <person name="Li Z."/>
            <person name="Liang H."/>
            <person name="Lovelace S."/>
            <person name="Lu Z."/>
            <person name="Mansfield J.H."/>
            <person name="McCulloch K.J."/>
            <person name="Mathew T."/>
            <person name="Morton B."/>
            <person name="Muzny D.M."/>
            <person name="Neunemann D."/>
            <person name="Ongeri F."/>
            <person name="Pauchet Y."/>
            <person name="Pu L.L."/>
            <person name="Pyrousis I."/>
            <person name="Rao X.J."/>
            <person name="Redding A."/>
            <person name="Roesel C."/>
            <person name="Sanchez-Gracia A."/>
            <person name="Schaack S."/>
            <person name="Shukla A."/>
            <person name="Tetreau G."/>
            <person name="Wang Y."/>
            <person name="Xiong G.H."/>
            <person name="Traut W."/>
            <person name="Walsh T.K."/>
            <person name="Worley K.C."/>
            <person name="Wu D."/>
            <person name="Wu W."/>
            <person name="Wu Y.Q."/>
            <person name="Zhang X."/>
            <person name="Zou Z."/>
            <person name="Zucker H."/>
            <person name="Briscoe A.D."/>
            <person name="Burmester T."/>
            <person name="Clem R.J."/>
            <person name="Feyereisen R."/>
            <person name="Grimmelikhuijzen C.J.P."/>
            <person name="Hamodrakas S.J."/>
            <person name="Hansson B.S."/>
            <person name="Huguet E."/>
            <person name="Jermiin L.S."/>
            <person name="Lan Q."/>
            <person name="Lehman H.K."/>
            <person name="Lorenzen M."/>
            <person name="Merzendorfer H."/>
            <person name="Michalopoulos I."/>
            <person name="Morton D.B."/>
            <person name="Muthukrishnan S."/>
            <person name="Oakeshott J.G."/>
            <person name="Palmer W."/>
            <person name="Park Y."/>
            <person name="Passarelli A.L."/>
            <person name="Rozas J."/>
            <person name="Schwartz L.M."/>
            <person name="Smith W."/>
            <person name="Southgate A."/>
            <person name="Vilcinskas A."/>
            <person name="Vogt R."/>
            <person name="Wang P."/>
            <person name="Werren J."/>
            <person name="Yu X.Q."/>
            <person name="Zhou J.J."/>
            <person name="Brown S.J."/>
            <person name="Scherer S.E."/>
            <person name="Richards S."/>
            <person name="Blissard G.W."/>
        </authorList>
    </citation>
    <scope>NUCLEOTIDE SEQUENCE</scope>
</reference>
<evidence type="ECO:0000256" key="2">
    <source>
        <dbReference type="SAM" id="SignalP"/>
    </source>
</evidence>
<dbReference type="AlphaFoldDB" id="A0A921YQN8"/>
<name>A0A921YQN8_MANSE</name>
<organism evidence="3 4">
    <name type="scientific">Manduca sexta</name>
    <name type="common">Tobacco hawkmoth</name>
    <name type="synonym">Tobacco hornworm</name>
    <dbReference type="NCBI Taxonomy" id="7130"/>
    <lineage>
        <taxon>Eukaryota</taxon>
        <taxon>Metazoa</taxon>
        <taxon>Ecdysozoa</taxon>
        <taxon>Arthropoda</taxon>
        <taxon>Hexapoda</taxon>
        <taxon>Insecta</taxon>
        <taxon>Pterygota</taxon>
        <taxon>Neoptera</taxon>
        <taxon>Endopterygota</taxon>
        <taxon>Lepidoptera</taxon>
        <taxon>Glossata</taxon>
        <taxon>Ditrysia</taxon>
        <taxon>Bombycoidea</taxon>
        <taxon>Sphingidae</taxon>
        <taxon>Sphinginae</taxon>
        <taxon>Sphingini</taxon>
        <taxon>Manduca</taxon>
    </lineage>
</organism>
<keyword evidence="4" id="KW-1185">Reference proteome</keyword>
<feature type="chain" id="PRO_5037908662" evidence="2">
    <location>
        <begin position="19"/>
        <end position="280"/>
    </location>
</feature>
<comment type="caution">
    <text evidence="3">The sequence shown here is derived from an EMBL/GenBank/DDBJ whole genome shotgun (WGS) entry which is preliminary data.</text>
</comment>
<feature type="signal peptide" evidence="2">
    <location>
        <begin position="1"/>
        <end position="18"/>
    </location>
</feature>
<sequence>MGSLCVWSVLLLACAVSAQRIDQEALLSPRPARVRDRDIGKTDEPTCDQLKAMWRFSKRQARAPEIMNEVSSYRDPLMYNEWPVYTALPRAAPRFRYQYPTVPREAYGRVVTKAPPNVVRTPDYDEMFGMLNVPHTSGKILRYSGPSRPRGGPTFMVPPQRDRFEALKKLIRQEHVRELQRKYEAEQKQELKELTSGRSNNDDLAYGSYGEQEPRGLQPLQLPEYSADEPTSRHSKKPPSGSRQISQFSRYSDVMLPPVRRTFYHPYLEYAAPEYIPYVY</sequence>
<accession>A0A921YQN8</accession>
<gene>
    <name evidence="3" type="ORF">O3G_MSEX002952</name>
</gene>
<reference evidence="3" key="2">
    <citation type="submission" date="2020-12" db="EMBL/GenBank/DDBJ databases">
        <authorList>
            <person name="Kanost M."/>
        </authorList>
    </citation>
    <scope>NUCLEOTIDE SEQUENCE</scope>
</reference>
<protein>
    <submittedName>
        <fullName evidence="3">Uncharacterized protein</fullName>
    </submittedName>
</protein>
<keyword evidence="2" id="KW-0732">Signal</keyword>